<comment type="similarity">
    <text evidence="1">Belongs to the YciI family.</text>
</comment>
<dbReference type="Proteomes" id="UP000319148">
    <property type="component" value="Unassembled WGS sequence"/>
</dbReference>
<comment type="caution">
    <text evidence="3">The sequence shown here is derived from an EMBL/GenBank/DDBJ whole genome shotgun (WGS) entry which is preliminary data.</text>
</comment>
<reference evidence="4" key="1">
    <citation type="submission" date="2019-06" db="EMBL/GenBank/DDBJ databases">
        <title>The complete genome of Emcibacter congregatus ZYLT.</title>
        <authorList>
            <person name="Zhao Z."/>
        </authorList>
    </citation>
    <scope>NUCLEOTIDE SEQUENCE [LARGE SCALE GENOMIC DNA]</scope>
    <source>
        <strain evidence="4">MCCC 1A06723</strain>
    </source>
</reference>
<evidence type="ECO:0000313" key="4">
    <source>
        <dbReference type="Proteomes" id="UP000319148"/>
    </source>
</evidence>
<organism evidence="3 4">
    <name type="scientific">Emcibacter nanhaiensis</name>
    <dbReference type="NCBI Taxonomy" id="1505037"/>
    <lineage>
        <taxon>Bacteria</taxon>
        <taxon>Pseudomonadati</taxon>
        <taxon>Pseudomonadota</taxon>
        <taxon>Alphaproteobacteria</taxon>
        <taxon>Emcibacterales</taxon>
        <taxon>Emcibacteraceae</taxon>
        <taxon>Emcibacter</taxon>
    </lineage>
</organism>
<evidence type="ECO:0000259" key="2">
    <source>
        <dbReference type="Pfam" id="PF03795"/>
    </source>
</evidence>
<keyword evidence="4" id="KW-1185">Reference proteome</keyword>
<protein>
    <submittedName>
        <fullName evidence="3">YciI family protein</fullName>
    </submittedName>
</protein>
<proteinExistence type="inferred from homology"/>
<name>A0A501PNV0_9PROT</name>
<dbReference type="AlphaFoldDB" id="A0A501PNV0"/>
<dbReference type="RefSeq" id="WP_139938836.1">
    <property type="nucleotide sequence ID" value="NZ_JBHSYP010000003.1"/>
</dbReference>
<dbReference type="InterPro" id="IPR011008">
    <property type="entry name" value="Dimeric_a/b-barrel"/>
</dbReference>
<dbReference type="PANTHER" id="PTHR33606">
    <property type="entry name" value="PROTEIN YCII"/>
    <property type="match status" value="1"/>
</dbReference>
<dbReference type="Gene3D" id="3.30.70.1060">
    <property type="entry name" value="Dimeric alpha+beta barrel"/>
    <property type="match status" value="1"/>
</dbReference>
<dbReference type="PANTHER" id="PTHR33606:SF3">
    <property type="entry name" value="PROTEIN YCII"/>
    <property type="match status" value="1"/>
</dbReference>
<accession>A0A501PNV0</accession>
<dbReference type="EMBL" id="VFIY01000005">
    <property type="protein sequence ID" value="TPD61466.1"/>
    <property type="molecule type" value="Genomic_DNA"/>
</dbReference>
<dbReference type="InterPro" id="IPR005545">
    <property type="entry name" value="YCII"/>
</dbReference>
<gene>
    <name evidence="3" type="ORF">FIV46_04460</name>
</gene>
<dbReference type="OrthoDB" id="2293521at2"/>
<dbReference type="SUPFAM" id="SSF54909">
    <property type="entry name" value="Dimeric alpha+beta barrel"/>
    <property type="match status" value="1"/>
</dbReference>
<dbReference type="Pfam" id="PF03795">
    <property type="entry name" value="YCII"/>
    <property type="match status" value="1"/>
</dbReference>
<evidence type="ECO:0000313" key="3">
    <source>
        <dbReference type="EMBL" id="TPD61466.1"/>
    </source>
</evidence>
<feature type="domain" description="YCII-related" evidence="2">
    <location>
        <begin position="1"/>
        <end position="88"/>
    </location>
</feature>
<sequence length="97" mass="10712">MHFVILAYDKADSLDLRMSVRPDHLDYAEKSGVVKLAGPILTEEDEPKPCGSMIVVEVHNTAAAENFAANDPYAKAGLFDKVRILPFNPVLGTWLEK</sequence>
<evidence type="ECO:0000256" key="1">
    <source>
        <dbReference type="ARBA" id="ARBA00007689"/>
    </source>
</evidence>
<dbReference type="InterPro" id="IPR051807">
    <property type="entry name" value="Sec-metab_biosynth-assoc"/>
</dbReference>